<dbReference type="AlphaFoldDB" id="A0AAP0IF26"/>
<keyword evidence="2" id="KW-1185">Reference proteome</keyword>
<sequence>MEGNEQNGEEMEQKPTKAWLAPLLNMVVLWTSKASRGKERYDVGEENKWRK</sequence>
<protein>
    <submittedName>
        <fullName evidence="1">Uncharacterized protein</fullName>
    </submittedName>
</protein>
<reference evidence="1 2" key="1">
    <citation type="submission" date="2024-01" db="EMBL/GenBank/DDBJ databases">
        <title>Genome assemblies of Stephania.</title>
        <authorList>
            <person name="Yang L."/>
        </authorList>
    </citation>
    <scope>NUCLEOTIDE SEQUENCE [LARGE SCALE GENOMIC DNA]</scope>
    <source>
        <strain evidence="1">YNDBR</strain>
        <tissue evidence="1">Leaf</tissue>
    </source>
</reference>
<organism evidence="1 2">
    <name type="scientific">Stephania yunnanensis</name>
    <dbReference type="NCBI Taxonomy" id="152371"/>
    <lineage>
        <taxon>Eukaryota</taxon>
        <taxon>Viridiplantae</taxon>
        <taxon>Streptophyta</taxon>
        <taxon>Embryophyta</taxon>
        <taxon>Tracheophyta</taxon>
        <taxon>Spermatophyta</taxon>
        <taxon>Magnoliopsida</taxon>
        <taxon>Ranunculales</taxon>
        <taxon>Menispermaceae</taxon>
        <taxon>Menispermoideae</taxon>
        <taxon>Cissampelideae</taxon>
        <taxon>Stephania</taxon>
    </lineage>
</organism>
<accession>A0AAP0IF26</accession>
<evidence type="ECO:0000313" key="2">
    <source>
        <dbReference type="Proteomes" id="UP001420932"/>
    </source>
</evidence>
<dbReference type="EMBL" id="JBBNAF010000009">
    <property type="protein sequence ID" value="KAK9114238.1"/>
    <property type="molecule type" value="Genomic_DNA"/>
</dbReference>
<comment type="caution">
    <text evidence="1">The sequence shown here is derived from an EMBL/GenBank/DDBJ whole genome shotgun (WGS) entry which is preliminary data.</text>
</comment>
<gene>
    <name evidence="1" type="ORF">Syun_021035</name>
</gene>
<dbReference type="Proteomes" id="UP001420932">
    <property type="component" value="Unassembled WGS sequence"/>
</dbReference>
<evidence type="ECO:0000313" key="1">
    <source>
        <dbReference type="EMBL" id="KAK9114238.1"/>
    </source>
</evidence>
<name>A0AAP0IF26_9MAGN</name>
<proteinExistence type="predicted"/>